<dbReference type="EMBL" id="JABANM010014002">
    <property type="protein sequence ID" value="KAF4733387.1"/>
    <property type="molecule type" value="Genomic_DNA"/>
</dbReference>
<reference evidence="1 2" key="1">
    <citation type="submission" date="2020-04" db="EMBL/GenBank/DDBJ databases">
        <title>Perkinsus olseni comparative genomics.</title>
        <authorList>
            <person name="Bogema D.R."/>
        </authorList>
    </citation>
    <scope>NUCLEOTIDE SEQUENCE [LARGE SCALE GENOMIC DNA]</scope>
    <source>
        <strain evidence="1">ATCC PRA-205</strain>
    </source>
</reference>
<dbReference type="InterPro" id="IPR036181">
    <property type="entry name" value="MIT_dom_sf"/>
</dbReference>
<comment type="caution">
    <text evidence="1">The sequence shown here is derived from an EMBL/GenBank/DDBJ whole genome shotgun (WGS) entry which is preliminary data.</text>
</comment>
<name>A0A7J6SKX2_PEROL</name>
<dbReference type="AlphaFoldDB" id="A0A7J6SKX2"/>
<organism evidence="1 2">
    <name type="scientific">Perkinsus olseni</name>
    <name type="common">Perkinsus atlanticus</name>
    <dbReference type="NCBI Taxonomy" id="32597"/>
    <lineage>
        <taxon>Eukaryota</taxon>
        <taxon>Sar</taxon>
        <taxon>Alveolata</taxon>
        <taxon>Perkinsozoa</taxon>
        <taxon>Perkinsea</taxon>
        <taxon>Perkinsida</taxon>
        <taxon>Perkinsidae</taxon>
        <taxon>Perkinsus</taxon>
    </lineage>
</organism>
<evidence type="ECO:0000313" key="1">
    <source>
        <dbReference type="EMBL" id="KAF4733387.1"/>
    </source>
</evidence>
<dbReference type="SUPFAM" id="SSF116846">
    <property type="entry name" value="MIT domain"/>
    <property type="match status" value="1"/>
</dbReference>
<protein>
    <submittedName>
        <fullName evidence="1">Uncharacterized protein</fullName>
    </submittedName>
</protein>
<gene>
    <name evidence="1" type="ORF">FOZ62_031702</name>
</gene>
<sequence length="276" mass="28382">MSVTSGNYGDPSAVPGGTSAVEDYAARVEEASAVATEGAIVEQQAMVHDKANRIQNAITCYVQASNRLAEAVSLLPSAHPDVRAICQHRTEVDSRVTYLRSMMDEGKSEPSLPLEHHIKPVSLTMTSSAMVVPGRGQSDEGPSSTEVGAAAALGGLGGMLLLGPFGLVAGAAGAAYCTTRNDAVGYAARGAGSRTAATVHQGTEFCQRYGLGQRAQSMVSGAAVVVLPRAGAAAAGRRLTEFNQHYQVTDRVGAGLARGMSAIGGWLSGNPQVRQA</sequence>
<accession>A0A7J6SKX2</accession>
<evidence type="ECO:0000313" key="2">
    <source>
        <dbReference type="Proteomes" id="UP000574390"/>
    </source>
</evidence>
<dbReference type="Proteomes" id="UP000574390">
    <property type="component" value="Unassembled WGS sequence"/>
</dbReference>
<proteinExistence type="predicted"/>